<dbReference type="Gene3D" id="3.10.20.80">
    <property type="entry name" value="Translation initiation factor 3 (IF-3), N-terminal domain"/>
    <property type="match status" value="1"/>
</dbReference>
<evidence type="ECO:0000256" key="4">
    <source>
        <dbReference type="HAMAP-Rule" id="MF_00080"/>
    </source>
</evidence>
<dbReference type="GO" id="GO:0003743">
    <property type="term" value="F:translation initiation factor activity"/>
    <property type="evidence" value="ECO:0007669"/>
    <property type="project" value="UniProtKB-UniRule"/>
</dbReference>
<comment type="function">
    <text evidence="4 6">IF-3 binds to the 30S ribosomal subunit and shifts the equilibrium between 70S ribosomes and their 50S and 30S subunits in favor of the free subunits, thus enhancing the availability of 30S subunits on which protein synthesis initiation begins.</text>
</comment>
<dbReference type="GO" id="GO:0032790">
    <property type="term" value="P:ribosome disassembly"/>
    <property type="evidence" value="ECO:0007669"/>
    <property type="project" value="TreeGrafter"/>
</dbReference>
<dbReference type="FunFam" id="3.30.110.10:FF:000001">
    <property type="entry name" value="Translation initiation factor IF-3"/>
    <property type="match status" value="1"/>
</dbReference>
<feature type="domain" description="Translation initiation factor 3 C-terminal" evidence="7">
    <location>
        <begin position="89"/>
        <end position="174"/>
    </location>
</feature>
<evidence type="ECO:0000256" key="6">
    <source>
        <dbReference type="RuleBase" id="RU000646"/>
    </source>
</evidence>
<evidence type="ECO:0000259" key="8">
    <source>
        <dbReference type="Pfam" id="PF05198"/>
    </source>
</evidence>
<evidence type="ECO:0000256" key="2">
    <source>
        <dbReference type="ARBA" id="ARBA00022540"/>
    </source>
</evidence>
<dbReference type="InterPro" id="IPR019815">
    <property type="entry name" value="Translation_initiation_fac_3_C"/>
</dbReference>
<keyword evidence="4" id="KW-0963">Cytoplasm</keyword>
<dbReference type="PANTHER" id="PTHR10938:SF0">
    <property type="entry name" value="TRANSLATION INITIATION FACTOR IF-3, MITOCHONDRIAL"/>
    <property type="match status" value="1"/>
</dbReference>
<dbReference type="AlphaFoldDB" id="A0A7V4G727"/>
<feature type="domain" description="Translation initiation factor 3 N-terminal" evidence="8">
    <location>
        <begin position="13"/>
        <end position="82"/>
    </location>
</feature>
<evidence type="ECO:0000259" key="7">
    <source>
        <dbReference type="Pfam" id="PF00707"/>
    </source>
</evidence>
<evidence type="ECO:0000256" key="3">
    <source>
        <dbReference type="ARBA" id="ARBA00022917"/>
    </source>
</evidence>
<name>A0A7V4G727_9BACT</name>
<organism evidence="9">
    <name type="scientific">Desulfobacca acetoxidans</name>
    <dbReference type="NCBI Taxonomy" id="60893"/>
    <lineage>
        <taxon>Bacteria</taxon>
        <taxon>Pseudomonadati</taxon>
        <taxon>Thermodesulfobacteriota</taxon>
        <taxon>Desulfobaccia</taxon>
        <taxon>Desulfobaccales</taxon>
        <taxon>Desulfobaccaceae</taxon>
        <taxon>Desulfobacca</taxon>
    </lineage>
</organism>
<dbReference type="GO" id="GO:0016020">
    <property type="term" value="C:membrane"/>
    <property type="evidence" value="ECO:0007669"/>
    <property type="project" value="TreeGrafter"/>
</dbReference>
<accession>A0A7V4G727</accession>
<dbReference type="NCBIfam" id="TIGR00168">
    <property type="entry name" value="infC"/>
    <property type="match status" value="1"/>
</dbReference>
<dbReference type="GO" id="GO:0043022">
    <property type="term" value="F:ribosome binding"/>
    <property type="evidence" value="ECO:0007669"/>
    <property type="project" value="UniProtKB-ARBA"/>
</dbReference>
<comment type="caution">
    <text evidence="9">The sequence shown here is derived from an EMBL/GenBank/DDBJ whole genome shotgun (WGS) entry which is preliminary data.</text>
</comment>
<comment type="subunit">
    <text evidence="4 6">Monomer.</text>
</comment>
<dbReference type="InterPro" id="IPR001288">
    <property type="entry name" value="Translation_initiation_fac_3"/>
</dbReference>
<dbReference type="EMBL" id="DSXI01000072">
    <property type="protein sequence ID" value="HGS04361.1"/>
    <property type="molecule type" value="Genomic_DNA"/>
</dbReference>
<reference evidence="9" key="1">
    <citation type="journal article" date="2020" name="mSystems">
        <title>Genome- and Community-Level Interaction Insights into Carbon Utilization and Element Cycling Functions of Hydrothermarchaeota in Hydrothermal Sediment.</title>
        <authorList>
            <person name="Zhou Z."/>
            <person name="Liu Y."/>
            <person name="Xu W."/>
            <person name="Pan J."/>
            <person name="Luo Z.H."/>
            <person name="Li M."/>
        </authorList>
    </citation>
    <scope>NUCLEOTIDE SEQUENCE [LARGE SCALE GENOMIC DNA]</scope>
    <source>
        <strain evidence="9">SpSt-548</strain>
    </source>
</reference>
<dbReference type="Gene3D" id="3.30.110.10">
    <property type="entry name" value="Translation initiation factor 3 (IF-3), C-terminal domain"/>
    <property type="match status" value="1"/>
</dbReference>
<dbReference type="InterPro" id="IPR036787">
    <property type="entry name" value="T_IF-3_N_sf"/>
</dbReference>
<dbReference type="HAMAP" id="MF_00080">
    <property type="entry name" value="IF_3"/>
    <property type="match status" value="1"/>
</dbReference>
<gene>
    <name evidence="4" type="primary">infC</name>
    <name evidence="9" type="ORF">ENT08_01235</name>
</gene>
<protein>
    <recommendedName>
        <fullName evidence="4 5">Translation initiation factor IF-3</fullName>
    </recommendedName>
</protein>
<evidence type="ECO:0000256" key="1">
    <source>
        <dbReference type="ARBA" id="ARBA00005439"/>
    </source>
</evidence>
<dbReference type="GO" id="GO:0005829">
    <property type="term" value="C:cytosol"/>
    <property type="evidence" value="ECO:0007669"/>
    <property type="project" value="TreeGrafter"/>
</dbReference>
<keyword evidence="2 4" id="KW-0396">Initiation factor</keyword>
<dbReference type="InterPro" id="IPR036788">
    <property type="entry name" value="T_IF-3_C_sf"/>
</dbReference>
<proteinExistence type="inferred from homology"/>
<sequence length="174" mass="20196">MATQKQPTQRVRINQQIRANEVRLIGADGAQVGVMSLKDALAMATEAHLDLVEVAPQADPPVCRIMDYGKYKYQQSKKQQEARRRQTTIQVKEVKVRPKIEAHDMDFKLRNIRRFLGDRDKVKVTMIFRGREMAHQDRGYRILQQMMEALQDVAVVEQEPRHEGRTLFMVIAPK</sequence>
<dbReference type="FunFam" id="3.10.20.80:FF:000001">
    <property type="entry name" value="Translation initiation factor IF-3"/>
    <property type="match status" value="1"/>
</dbReference>
<evidence type="ECO:0000313" key="9">
    <source>
        <dbReference type="EMBL" id="HGS04361.1"/>
    </source>
</evidence>
<dbReference type="SUPFAM" id="SSF54364">
    <property type="entry name" value="Translation initiation factor IF3, N-terminal domain"/>
    <property type="match status" value="1"/>
</dbReference>
<keyword evidence="3 4" id="KW-0648">Protein biosynthesis</keyword>
<dbReference type="Pfam" id="PF00707">
    <property type="entry name" value="IF3_C"/>
    <property type="match status" value="1"/>
</dbReference>
<dbReference type="SUPFAM" id="SSF55200">
    <property type="entry name" value="Translation initiation factor IF3, C-terminal domain"/>
    <property type="match status" value="1"/>
</dbReference>
<dbReference type="PANTHER" id="PTHR10938">
    <property type="entry name" value="TRANSLATION INITIATION FACTOR IF-3"/>
    <property type="match status" value="1"/>
</dbReference>
<comment type="similarity">
    <text evidence="1 4 6">Belongs to the IF-3 family.</text>
</comment>
<dbReference type="InterPro" id="IPR019813">
    <property type="entry name" value="Translation_initiation_fac3_CS"/>
</dbReference>
<dbReference type="PROSITE" id="PS00938">
    <property type="entry name" value="IF3"/>
    <property type="match status" value="1"/>
</dbReference>
<comment type="subcellular location">
    <subcellularLocation>
        <location evidence="4 6">Cytoplasm</location>
    </subcellularLocation>
</comment>
<evidence type="ECO:0000256" key="5">
    <source>
        <dbReference type="NCBIfam" id="TIGR00168"/>
    </source>
</evidence>
<dbReference type="InterPro" id="IPR019814">
    <property type="entry name" value="Translation_initiation_fac_3_N"/>
</dbReference>
<dbReference type="Pfam" id="PF05198">
    <property type="entry name" value="IF3_N"/>
    <property type="match status" value="1"/>
</dbReference>